<dbReference type="SUPFAM" id="SSF53098">
    <property type="entry name" value="Ribonuclease H-like"/>
    <property type="match status" value="1"/>
</dbReference>
<reference evidence="5" key="1">
    <citation type="journal article" date="2019" name="Sci. Rep.">
        <title>Draft genome of Tanacetum cinerariifolium, the natural source of mosquito coil.</title>
        <authorList>
            <person name="Yamashiro T."/>
            <person name="Shiraishi A."/>
            <person name="Satake H."/>
            <person name="Nakayama K."/>
        </authorList>
    </citation>
    <scope>NUCLEOTIDE SEQUENCE</scope>
</reference>
<accession>A0A699HB44</accession>
<sequence length="782" mass="89776">MENIPSPTSYVPPTKNHWEILFQPMFDEYLNPPSCVDPQVPSVIALEYAISTSTPSSTTIDQDALSTSTSQTTQETPSPSYSSWKDHLIDNVIGDPSRLVSTRHQLQDEAILCYFDAFLYYVEPKSYKEALTESCWIEAIQEELNEFERLDVKLDEPGGVLKNKACLVAKGYRQEEGIDFEESFALTMFMNGILREEVYVSQPDRLQISQSPRGIFLNQSKYSLESPKKYGMKTCEPMDTLMVKKSKLDEDPHGKAVDPTRYRGMIGTLMYLAFSRPDLVFTGILALLEQLLQMLTMLVAKIPEKEQVENRAVELYFVRTEYQLADIFTKPLARERPEFLINKLGKSKKHSHKPKAENTIMEVLHTLYMDLCGPMRVQSINGKKYILVIVDDYSRFTWVKFLRSKDETPEFVTKFLTQIQVGIFHQKSISRIPQQNGVIKRRNRTLVEAAQTMLIFSKPLMFLWAEAVATAFQVPVISAGTPSSTTIDQDAPSLNHEPPSLKLQPPISHQGVVTGSTIIEDKPFATADNDPFVNVFAPKPSFEASLSEDIIWELIPRPDCVMIIAIKWIYKVKLDEYGYVLKNKARLVAKRYRQEEGNDFEESFAPVARNKAIRIFIANAASKNIIIYQMDVKTTILNGELKEEVYLSQPEGFVDPDHPTYDKCIAMSGYCAQIHWMRSQLTDYDFAFNKIPMYYDNRSVIALCCNNVQHLWSKHIDIRHHFLRKQVKNGVVELYFVMTDYQLAKIFTKALPRERFKFLLLRLSMKSMTPKTLTRLQEGEEE</sequence>
<gene>
    <name evidence="5" type="ORF">Tci_306333</name>
</gene>
<dbReference type="InterPro" id="IPR012337">
    <property type="entry name" value="RNaseH-like_sf"/>
</dbReference>
<dbReference type="GO" id="GO:0003676">
    <property type="term" value="F:nucleic acid binding"/>
    <property type="evidence" value="ECO:0007669"/>
    <property type="project" value="InterPro"/>
</dbReference>
<feature type="domain" description="Reverse transcriptase Ty1/copia-type" evidence="4">
    <location>
        <begin position="551"/>
        <end position="656"/>
    </location>
</feature>
<evidence type="ECO:0000313" key="5">
    <source>
        <dbReference type="EMBL" id="GEX34358.1"/>
    </source>
</evidence>
<feature type="compositionally biased region" description="Low complexity" evidence="3">
    <location>
        <begin position="66"/>
        <end position="83"/>
    </location>
</feature>
<dbReference type="InterPro" id="IPR039537">
    <property type="entry name" value="Retrotran_Ty1/copia-like"/>
</dbReference>
<dbReference type="CDD" id="cd09272">
    <property type="entry name" value="RNase_HI_RT_Ty1"/>
    <property type="match status" value="1"/>
</dbReference>
<dbReference type="PANTHER" id="PTHR42648">
    <property type="entry name" value="TRANSPOSASE, PUTATIVE-RELATED"/>
    <property type="match status" value="1"/>
</dbReference>
<organism evidence="5">
    <name type="scientific">Tanacetum cinerariifolium</name>
    <name type="common">Dalmatian daisy</name>
    <name type="synonym">Chrysanthemum cinerariifolium</name>
    <dbReference type="NCBI Taxonomy" id="118510"/>
    <lineage>
        <taxon>Eukaryota</taxon>
        <taxon>Viridiplantae</taxon>
        <taxon>Streptophyta</taxon>
        <taxon>Embryophyta</taxon>
        <taxon>Tracheophyta</taxon>
        <taxon>Spermatophyta</taxon>
        <taxon>Magnoliopsida</taxon>
        <taxon>eudicotyledons</taxon>
        <taxon>Gunneridae</taxon>
        <taxon>Pentapetalae</taxon>
        <taxon>asterids</taxon>
        <taxon>campanulids</taxon>
        <taxon>Asterales</taxon>
        <taxon>Asteraceae</taxon>
        <taxon>Asteroideae</taxon>
        <taxon>Anthemideae</taxon>
        <taxon>Anthemidinae</taxon>
        <taxon>Tanacetum</taxon>
    </lineage>
</organism>
<dbReference type="PANTHER" id="PTHR42648:SF32">
    <property type="entry name" value="RIBONUCLEASE H-LIKE DOMAIN, GAG-PRE-INTEGRASE DOMAIN PROTEIN-RELATED"/>
    <property type="match status" value="1"/>
</dbReference>
<proteinExistence type="predicted"/>
<name>A0A699HB44_TANCI</name>
<dbReference type="GO" id="GO:0046872">
    <property type="term" value="F:metal ion binding"/>
    <property type="evidence" value="ECO:0007669"/>
    <property type="project" value="UniProtKB-KW"/>
</dbReference>
<comment type="caution">
    <text evidence="5">The sequence shown here is derived from an EMBL/GenBank/DDBJ whole genome shotgun (WGS) entry which is preliminary data.</text>
</comment>
<dbReference type="InterPro" id="IPR036397">
    <property type="entry name" value="RNaseH_sf"/>
</dbReference>
<dbReference type="Pfam" id="PF07727">
    <property type="entry name" value="RVT_2"/>
    <property type="match status" value="1"/>
</dbReference>
<feature type="region of interest" description="Disordered" evidence="3">
    <location>
        <begin position="55"/>
        <end position="83"/>
    </location>
</feature>
<keyword evidence="1" id="KW-0479">Metal-binding</keyword>
<dbReference type="GO" id="GO:0016787">
    <property type="term" value="F:hydrolase activity"/>
    <property type="evidence" value="ECO:0007669"/>
    <property type="project" value="UniProtKB-KW"/>
</dbReference>
<evidence type="ECO:0000256" key="2">
    <source>
        <dbReference type="ARBA" id="ARBA00022801"/>
    </source>
</evidence>
<evidence type="ECO:0000259" key="4">
    <source>
        <dbReference type="Pfam" id="PF07727"/>
    </source>
</evidence>
<dbReference type="Gene3D" id="3.30.420.10">
    <property type="entry name" value="Ribonuclease H-like superfamily/Ribonuclease H"/>
    <property type="match status" value="1"/>
</dbReference>
<dbReference type="InterPro" id="IPR013103">
    <property type="entry name" value="RVT_2"/>
</dbReference>
<evidence type="ECO:0000256" key="3">
    <source>
        <dbReference type="SAM" id="MobiDB-lite"/>
    </source>
</evidence>
<keyword evidence="2" id="KW-0378">Hydrolase</keyword>
<protein>
    <submittedName>
        <fullName evidence="5">Integrase, catalytic region, zinc finger, CCHC-type, peptidase aspartic, catalytic</fullName>
    </submittedName>
</protein>
<dbReference type="AlphaFoldDB" id="A0A699HB44"/>
<dbReference type="EMBL" id="BKCJ010102829">
    <property type="protein sequence ID" value="GEX34358.1"/>
    <property type="molecule type" value="Genomic_DNA"/>
</dbReference>
<evidence type="ECO:0000256" key="1">
    <source>
        <dbReference type="ARBA" id="ARBA00022723"/>
    </source>
</evidence>